<keyword evidence="3 4" id="KW-0443">Lipid metabolism</keyword>
<comment type="catalytic activity">
    <reaction evidence="4">
        <text>a 1-O-alkyl-2-acetyl-sn-glycero-3-phosphocholine + H2O = a 1-O-alkyl-sn-glycero-3-phosphocholine + acetate + H(+)</text>
        <dbReference type="Rhea" id="RHEA:17777"/>
        <dbReference type="ChEBI" id="CHEBI:15377"/>
        <dbReference type="ChEBI" id="CHEBI:15378"/>
        <dbReference type="ChEBI" id="CHEBI:30089"/>
        <dbReference type="ChEBI" id="CHEBI:30909"/>
        <dbReference type="ChEBI" id="CHEBI:36707"/>
        <dbReference type="EC" id="3.1.1.47"/>
    </reaction>
</comment>
<dbReference type="SUPFAM" id="SSF53474">
    <property type="entry name" value="alpha/beta-Hydrolases"/>
    <property type="match status" value="1"/>
</dbReference>
<dbReference type="EMBL" id="AWGJ01000002">
    <property type="protein sequence ID" value="ODN83602.1"/>
    <property type="molecule type" value="Genomic_DNA"/>
</dbReference>
<dbReference type="Pfam" id="PF03403">
    <property type="entry name" value="PAF-AH_p_II"/>
    <property type="match status" value="1"/>
</dbReference>
<dbReference type="EC" id="3.1.1.47" evidence="4"/>
<dbReference type="GO" id="GO:0003847">
    <property type="term" value="F:1-alkyl-2-acetylglycerophosphocholine esterase activity"/>
    <property type="evidence" value="ECO:0007669"/>
    <property type="project" value="UniProtKB-UniRule"/>
</dbReference>
<dbReference type="GO" id="GO:0016042">
    <property type="term" value="P:lipid catabolic process"/>
    <property type="evidence" value="ECO:0007669"/>
    <property type="project" value="UniProtKB-KW"/>
</dbReference>
<dbReference type="PANTHER" id="PTHR10272">
    <property type="entry name" value="PLATELET-ACTIVATING FACTOR ACETYLHYDROLASE"/>
    <property type="match status" value="1"/>
</dbReference>
<evidence type="ECO:0000313" key="8">
    <source>
        <dbReference type="Proteomes" id="UP000094065"/>
    </source>
</evidence>
<gene>
    <name evidence="7" type="ORF">L202_01708</name>
</gene>
<sequence length="475" mass="52014">MIPPILSFFLSLPSPPGPHPVGYAHITCPPIAPFAHPFPLLKSTSKPAFSLSHVGYAVFYPCNKDYKDAKGKHQERKKGFRWVPEPMSEIIKGYGKFAGGKGAVSWFVRPLGYFASRLLMPVYPLAPISPAQRPSAGYPLIIFSHGLAGTRHTYSQYCAALASEGYVVLAVEHRDGSGPAVMLPPDKEGGEPKVLYYTGVDDIQWEEGEEQPVNHARTLQLEMRSREVYEVYKSFINLTSVTPNPELEKTVVIEKLEGNDKQEERQAWINGLKGRVDGDDLRLVGHSFGGGTMLHLLQTSVPHPYTPLPTTQALVLDPWLDPLPFPSDILSAPSSPTAEHKILPPLFVVNSPGFTEWEEHFSRLVDIAKGWKNGEKNGAGLVTLLGIGHQSFSDFPLLSPTPAHARSMLSSIHTLSAAFLASPSTLASLPEIQGQKPDGGQYEHEEKGNGEGERLMKGKKGRDGEVVVHLLADDQ</sequence>
<dbReference type="GeneID" id="30153017"/>
<dbReference type="InterPro" id="IPR029058">
    <property type="entry name" value="AB_hydrolase_fold"/>
</dbReference>
<evidence type="ECO:0000256" key="2">
    <source>
        <dbReference type="ARBA" id="ARBA00022963"/>
    </source>
</evidence>
<feature type="compositionally biased region" description="Basic and acidic residues" evidence="6">
    <location>
        <begin position="441"/>
        <end position="462"/>
    </location>
</feature>
<evidence type="ECO:0000256" key="1">
    <source>
        <dbReference type="ARBA" id="ARBA00022801"/>
    </source>
</evidence>
<accession>A0A1E3I4W3</accession>
<feature type="active site" description="Charge relay system" evidence="5">
    <location>
        <position position="317"/>
    </location>
</feature>
<dbReference type="InterPro" id="IPR016715">
    <property type="entry name" value="PAF_acetylhydro_eukaryote"/>
</dbReference>
<dbReference type="OrthoDB" id="2363873at2759"/>
<dbReference type="PANTHER" id="PTHR10272:SF0">
    <property type="entry name" value="PLATELET-ACTIVATING FACTOR ACETYLHYDROLASE"/>
    <property type="match status" value="1"/>
</dbReference>
<evidence type="ECO:0000313" key="7">
    <source>
        <dbReference type="EMBL" id="ODN83602.1"/>
    </source>
</evidence>
<feature type="region of interest" description="Disordered" evidence="6">
    <location>
        <begin position="431"/>
        <end position="462"/>
    </location>
</feature>
<comment type="similarity">
    <text evidence="4">Belongs to the serine esterase family.</text>
</comment>
<reference evidence="7 8" key="1">
    <citation type="submission" date="2016-06" db="EMBL/GenBank/DDBJ databases">
        <title>Evolution of pathogenesis and genome organization in the Tremellales.</title>
        <authorList>
            <person name="Cuomo C."/>
            <person name="Litvintseva A."/>
            <person name="Heitman J."/>
            <person name="Chen Y."/>
            <person name="Sun S."/>
            <person name="Springer D."/>
            <person name="Dromer F."/>
            <person name="Young S."/>
            <person name="Zeng Q."/>
            <person name="Chapman S."/>
            <person name="Gujja S."/>
            <person name="Saif S."/>
            <person name="Birren B."/>
        </authorList>
    </citation>
    <scope>NUCLEOTIDE SEQUENCE [LARGE SCALE GENOMIC DNA]</scope>
    <source>
        <strain evidence="7 8">CBS 6039</strain>
    </source>
</reference>
<protein>
    <recommendedName>
        <fullName evidence="4">Putative phospholipase</fullName>
        <ecNumber evidence="4">3.1.1.47</ecNumber>
    </recommendedName>
</protein>
<evidence type="ECO:0000256" key="4">
    <source>
        <dbReference type="PIRNR" id="PIRNR018169"/>
    </source>
</evidence>
<dbReference type="RefSeq" id="XP_018997602.1">
    <property type="nucleotide sequence ID" value="XM_019135175.1"/>
</dbReference>
<dbReference type="Gene3D" id="3.40.50.1820">
    <property type="entry name" value="alpha/beta hydrolase"/>
    <property type="match status" value="1"/>
</dbReference>
<feature type="active site" description="Charge relay system" evidence="5">
    <location>
        <position position="389"/>
    </location>
</feature>
<evidence type="ECO:0000256" key="6">
    <source>
        <dbReference type="SAM" id="MobiDB-lite"/>
    </source>
</evidence>
<name>A0A1E3I4W3_9TREE</name>
<keyword evidence="1 4" id="KW-0378">Hydrolase</keyword>
<feature type="active site" description="Nucleophile" evidence="5">
    <location>
        <position position="287"/>
    </location>
</feature>
<keyword evidence="2 4" id="KW-0442">Lipid degradation</keyword>
<comment type="caution">
    <text evidence="7">The sequence shown here is derived from an EMBL/GenBank/DDBJ whole genome shotgun (WGS) entry which is preliminary data.</text>
</comment>
<organism evidence="7 8">
    <name type="scientific">Cryptococcus amylolentus CBS 6039</name>
    <dbReference type="NCBI Taxonomy" id="1295533"/>
    <lineage>
        <taxon>Eukaryota</taxon>
        <taxon>Fungi</taxon>
        <taxon>Dikarya</taxon>
        <taxon>Basidiomycota</taxon>
        <taxon>Agaricomycotina</taxon>
        <taxon>Tremellomycetes</taxon>
        <taxon>Tremellales</taxon>
        <taxon>Cryptococcaceae</taxon>
        <taxon>Cryptococcus</taxon>
    </lineage>
</organism>
<dbReference type="AlphaFoldDB" id="A0A1E3I4W3"/>
<evidence type="ECO:0000256" key="5">
    <source>
        <dbReference type="PIRSR" id="PIRSR018169-1"/>
    </source>
</evidence>
<dbReference type="PROSITE" id="PS50007">
    <property type="entry name" value="PIPLC_X_DOMAIN"/>
    <property type="match status" value="1"/>
</dbReference>
<evidence type="ECO:0000256" key="3">
    <source>
        <dbReference type="ARBA" id="ARBA00023098"/>
    </source>
</evidence>
<keyword evidence="8" id="KW-1185">Reference proteome</keyword>
<dbReference type="STRING" id="1295533.A0A1E3I4W3"/>
<proteinExistence type="inferred from homology"/>
<dbReference type="Proteomes" id="UP000094065">
    <property type="component" value="Unassembled WGS sequence"/>
</dbReference>
<dbReference type="PIRSF" id="PIRSF018169">
    <property type="entry name" value="PAF_acetylhydrolase"/>
    <property type="match status" value="1"/>
</dbReference>